<keyword evidence="3" id="KW-1185">Reference proteome</keyword>
<dbReference type="Proteomes" id="UP001190700">
    <property type="component" value="Unassembled WGS sequence"/>
</dbReference>
<protein>
    <submittedName>
        <fullName evidence="2">Uncharacterized protein</fullName>
    </submittedName>
</protein>
<evidence type="ECO:0000313" key="3">
    <source>
        <dbReference type="Proteomes" id="UP001190700"/>
    </source>
</evidence>
<reference evidence="2 3" key="1">
    <citation type="journal article" date="2015" name="Genome Biol. Evol.">
        <title>Comparative Genomics of a Bacterivorous Green Alga Reveals Evolutionary Causalities and Consequences of Phago-Mixotrophic Mode of Nutrition.</title>
        <authorList>
            <person name="Burns J.A."/>
            <person name="Paasch A."/>
            <person name="Narechania A."/>
            <person name="Kim E."/>
        </authorList>
    </citation>
    <scope>NUCLEOTIDE SEQUENCE [LARGE SCALE GENOMIC DNA]</scope>
    <source>
        <strain evidence="2 3">PLY_AMNH</strain>
    </source>
</reference>
<dbReference type="AlphaFoldDB" id="A0AAE0H4C2"/>
<accession>A0AAE0H4C2</accession>
<feature type="region of interest" description="Disordered" evidence="1">
    <location>
        <begin position="65"/>
        <end position="93"/>
    </location>
</feature>
<proteinExistence type="predicted"/>
<organism evidence="2 3">
    <name type="scientific">Cymbomonas tetramitiformis</name>
    <dbReference type="NCBI Taxonomy" id="36881"/>
    <lineage>
        <taxon>Eukaryota</taxon>
        <taxon>Viridiplantae</taxon>
        <taxon>Chlorophyta</taxon>
        <taxon>Pyramimonadophyceae</taxon>
        <taxon>Pyramimonadales</taxon>
        <taxon>Pyramimonadaceae</taxon>
        <taxon>Cymbomonas</taxon>
    </lineage>
</organism>
<evidence type="ECO:0000313" key="2">
    <source>
        <dbReference type="EMBL" id="KAK3289440.1"/>
    </source>
</evidence>
<gene>
    <name evidence="2" type="ORF">CYMTET_3119</name>
</gene>
<dbReference type="EMBL" id="LGRX02000130">
    <property type="protein sequence ID" value="KAK3289440.1"/>
    <property type="molecule type" value="Genomic_DNA"/>
</dbReference>
<feature type="region of interest" description="Disordered" evidence="1">
    <location>
        <begin position="1"/>
        <end position="51"/>
    </location>
</feature>
<comment type="caution">
    <text evidence="2">The sequence shown here is derived from an EMBL/GenBank/DDBJ whole genome shotgun (WGS) entry which is preliminary data.</text>
</comment>
<feature type="compositionally biased region" description="Basic and acidic residues" evidence="1">
    <location>
        <begin position="1"/>
        <end position="20"/>
    </location>
</feature>
<evidence type="ECO:0000256" key="1">
    <source>
        <dbReference type="SAM" id="MobiDB-lite"/>
    </source>
</evidence>
<sequence length="93" mass="9624">MTSRLLESKEDARQEAEHLQTAEVHGASTTAGLSSGARADPSGVNRAASSVENIRTEWERVSVPGLEGGAWTQELGGASPEQAMGLAEGGMTT</sequence>
<name>A0AAE0H4C2_9CHLO</name>